<accession>A0A6J5JPI2</accession>
<dbReference type="EMBL" id="CABWIL020000037">
    <property type="protein sequence ID" value="CAB3973075.1"/>
    <property type="molecule type" value="Genomic_DNA"/>
</dbReference>
<evidence type="ECO:0000313" key="3">
    <source>
        <dbReference type="Proteomes" id="UP000494301"/>
    </source>
</evidence>
<organism evidence="2 3">
    <name type="scientific">Burkholderia aenigmatica</name>
    <dbReference type="NCBI Taxonomy" id="2015348"/>
    <lineage>
        <taxon>Bacteria</taxon>
        <taxon>Pseudomonadati</taxon>
        <taxon>Pseudomonadota</taxon>
        <taxon>Betaproteobacteria</taxon>
        <taxon>Burkholderiales</taxon>
        <taxon>Burkholderiaceae</taxon>
        <taxon>Burkholderia</taxon>
        <taxon>Burkholderia cepacia complex</taxon>
    </lineage>
</organism>
<evidence type="ECO:0000256" key="1">
    <source>
        <dbReference type="SAM" id="MobiDB-lite"/>
    </source>
</evidence>
<sequence>MVHRSRQRRPVAGLASMPFAAALDRGFIRRPEASTIDGFLKRPARDMQRMLRSHNPYDGTQIAAAATGRRPGFDAVRRSTRPRLRPAARSERARRPPEAPRSQHAAHAALAHPGQPRRHCLQHDRRERPRLARTRSTPPCGADGAARRRPRKRPGPHARCRSASAKRATLRRFARNPGDLLVNIAPRPAEPEPIEFPCVGTAIARFRADSVPSTRQIR</sequence>
<evidence type="ECO:0000313" key="2">
    <source>
        <dbReference type="EMBL" id="CAB3973075.1"/>
    </source>
</evidence>
<gene>
    <name evidence="2" type="ORF">BLA3211_07309</name>
</gene>
<protein>
    <submittedName>
        <fullName evidence="2">LysR family transcriptional regulator</fullName>
    </submittedName>
</protein>
<reference evidence="2 3" key="1">
    <citation type="submission" date="2020-04" db="EMBL/GenBank/DDBJ databases">
        <authorList>
            <person name="Depoorter E."/>
        </authorList>
    </citation>
    <scope>NUCLEOTIDE SEQUENCE [LARGE SCALE GENOMIC DNA]</scope>
    <source>
        <strain evidence="2 3">BCC0217</strain>
    </source>
</reference>
<proteinExistence type="predicted"/>
<feature type="compositionally biased region" description="Basic and acidic residues" evidence="1">
    <location>
        <begin position="121"/>
        <end position="130"/>
    </location>
</feature>
<dbReference type="AlphaFoldDB" id="A0A6J5JPI2"/>
<name>A0A6J5JPI2_9BURK</name>
<feature type="compositionally biased region" description="Basic residues" evidence="1">
    <location>
        <begin position="147"/>
        <end position="160"/>
    </location>
</feature>
<feature type="region of interest" description="Disordered" evidence="1">
    <location>
        <begin position="61"/>
        <end position="165"/>
    </location>
</feature>
<feature type="compositionally biased region" description="Basic and acidic residues" evidence="1">
    <location>
        <begin position="88"/>
        <end position="98"/>
    </location>
</feature>
<dbReference type="Proteomes" id="UP000494301">
    <property type="component" value="Unassembled WGS sequence"/>
</dbReference>